<comment type="caution">
    <text evidence="2">The sequence shown here is derived from an EMBL/GenBank/DDBJ whole genome shotgun (WGS) entry which is preliminary data.</text>
</comment>
<dbReference type="Proteomes" id="UP001501565">
    <property type="component" value="Unassembled WGS sequence"/>
</dbReference>
<dbReference type="PANTHER" id="PTHR36417:SF2">
    <property type="entry name" value="SELENOPROTEIN DOMAIN PROTEIN (AFU_ORTHOLOGUE AFUA_1G05220)"/>
    <property type="match status" value="1"/>
</dbReference>
<name>A0ABP7MQB3_9GAMM</name>
<dbReference type="SUPFAM" id="SSF52833">
    <property type="entry name" value="Thioredoxin-like"/>
    <property type="match status" value="1"/>
</dbReference>
<dbReference type="Gene3D" id="3.40.30.10">
    <property type="entry name" value="Glutaredoxin"/>
    <property type="match status" value="1"/>
</dbReference>
<sequence>MAQELLSTFSDDLAQVALEPATGGEYKILIDGHLIWDRTQDGGFPDAKLIKQKVRNYAWPDRDLGHNDKP</sequence>
<organism evidence="2 3">
    <name type="scientific">Litoribacillus peritrichatus</name>
    <dbReference type="NCBI Taxonomy" id="718191"/>
    <lineage>
        <taxon>Bacteria</taxon>
        <taxon>Pseudomonadati</taxon>
        <taxon>Pseudomonadota</taxon>
        <taxon>Gammaproteobacteria</taxon>
        <taxon>Oceanospirillales</taxon>
        <taxon>Oceanospirillaceae</taxon>
        <taxon>Litoribacillus</taxon>
    </lineage>
</organism>
<dbReference type="InterPro" id="IPR011893">
    <property type="entry name" value="Selenoprotein_Rdx-typ"/>
</dbReference>
<keyword evidence="3" id="KW-1185">Reference proteome</keyword>
<evidence type="ECO:0008006" key="4">
    <source>
        <dbReference type="Google" id="ProtNLM"/>
    </source>
</evidence>
<dbReference type="Pfam" id="PF10262">
    <property type="entry name" value="Rdx"/>
    <property type="match status" value="1"/>
</dbReference>
<evidence type="ECO:0000313" key="2">
    <source>
        <dbReference type="EMBL" id="GAA3927721.1"/>
    </source>
</evidence>
<protein>
    <recommendedName>
        <fullName evidence="4">SelT/SelW/SelH family protein</fullName>
    </recommendedName>
</protein>
<dbReference type="PANTHER" id="PTHR36417">
    <property type="entry name" value="SELENOPROTEIN DOMAIN PROTEIN (AFU_ORTHOLOGUE AFUA_1G05220)"/>
    <property type="match status" value="1"/>
</dbReference>
<evidence type="ECO:0000256" key="1">
    <source>
        <dbReference type="ARBA" id="ARBA00023284"/>
    </source>
</evidence>
<gene>
    <name evidence="2" type="ORF">GCM10022277_25150</name>
</gene>
<keyword evidence="1" id="KW-0676">Redox-active center</keyword>
<dbReference type="EMBL" id="BAABBN010000007">
    <property type="protein sequence ID" value="GAA3927721.1"/>
    <property type="molecule type" value="Genomic_DNA"/>
</dbReference>
<dbReference type="InterPro" id="IPR036249">
    <property type="entry name" value="Thioredoxin-like_sf"/>
</dbReference>
<reference evidence="3" key="1">
    <citation type="journal article" date="2019" name="Int. J. Syst. Evol. Microbiol.">
        <title>The Global Catalogue of Microorganisms (GCM) 10K type strain sequencing project: providing services to taxonomists for standard genome sequencing and annotation.</title>
        <authorList>
            <consortium name="The Broad Institute Genomics Platform"/>
            <consortium name="The Broad Institute Genome Sequencing Center for Infectious Disease"/>
            <person name="Wu L."/>
            <person name="Ma J."/>
        </authorList>
    </citation>
    <scope>NUCLEOTIDE SEQUENCE [LARGE SCALE GENOMIC DNA]</scope>
    <source>
        <strain evidence="3">JCM 17551</strain>
    </source>
</reference>
<dbReference type="NCBIfam" id="TIGR02174">
    <property type="entry name" value="CXXU_selWTH"/>
    <property type="match status" value="1"/>
</dbReference>
<accession>A0ABP7MQB3</accession>
<proteinExistence type="predicted"/>
<evidence type="ECO:0000313" key="3">
    <source>
        <dbReference type="Proteomes" id="UP001501565"/>
    </source>
</evidence>